<reference evidence="2" key="1">
    <citation type="journal article" date="2024" name="Proc. Natl. Acad. Sci. U.S.A.">
        <title>Extraordinary preservation of gene collinearity over three hundred million years revealed in homosporous lycophytes.</title>
        <authorList>
            <person name="Li C."/>
            <person name="Wickell D."/>
            <person name="Kuo L.Y."/>
            <person name="Chen X."/>
            <person name="Nie B."/>
            <person name="Liao X."/>
            <person name="Peng D."/>
            <person name="Ji J."/>
            <person name="Jenkins J."/>
            <person name="Williams M."/>
            <person name="Shu S."/>
            <person name="Plott C."/>
            <person name="Barry K."/>
            <person name="Rajasekar S."/>
            <person name="Grimwood J."/>
            <person name="Han X."/>
            <person name="Sun S."/>
            <person name="Hou Z."/>
            <person name="He W."/>
            <person name="Dai G."/>
            <person name="Sun C."/>
            <person name="Schmutz J."/>
            <person name="Leebens-Mack J.H."/>
            <person name="Li F.W."/>
            <person name="Wang L."/>
        </authorList>
    </citation>
    <scope>NUCLEOTIDE SEQUENCE [LARGE SCALE GENOMIC DNA]</scope>
    <source>
        <strain evidence="2">cv. PW_Plant_1</strain>
    </source>
</reference>
<dbReference type="Proteomes" id="UP001162992">
    <property type="component" value="Chromosome 4"/>
</dbReference>
<sequence length="111" mass="11817">MALVGNKADLHDSREVLQEVSKDYADNNGMFFIETSAKTADNVNELFEATEEEGVCAGDEGGTWGGRTSQGLAGANEERTVISLCAIGGGRAERYGASRKEGGRKKMQDSP</sequence>
<accession>A0ACC2DYN1</accession>
<keyword evidence="2" id="KW-1185">Reference proteome</keyword>
<evidence type="ECO:0000313" key="1">
    <source>
        <dbReference type="EMBL" id="KAJ7559297.1"/>
    </source>
</evidence>
<comment type="caution">
    <text evidence="1">The sequence shown here is derived from an EMBL/GenBank/DDBJ whole genome shotgun (WGS) entry which is preliminary data.</text>
</comment>
<evidence type="ECO:0000313" key="2">
    <source>
        <dbReference type="Proteomes" id="UP001162992"/>
    </source>
</evidence>
<dbReference type="EMBL" id="CM055095">
    <property type="protein sequence ID" value="KAJ7559297.1"/>
    <property type="molecule type" value="Genomic_DNA"/>
</dbReference>
<protein>
    <submittedName>
        <fullName evidence="1">Uncharacterized protein</fullName>
    </submittedName>
</protein>
<proteinExistence type="predicted"/>
<gene>
    <name evidence="1" type="ORF">O6H91_04G078300</name>
</gene>
<organism evidence="1 2">
    <name type="scientific">Diphasiastrum complanatum</name>
    <name type="common">Issler's clubmoss</name>
    <name type="synonym">Lycopodium complanatum</name>
    <dbReference type="NCBI Taxonomy" id="34168"/>
    <lineage>
        <taxon>Eukaryota</taxon>
        <taxon>Viridiplantae</taxon>
        <taxon>Streptophyta</taxon>
        <taxon>Embryophyta</taxon>
        <taxon>Tracheophyta</taxon>
        <taxon>Lycopodiopsida</taxon>
        <taxon>Lycopodiales</taxon>
        <taxon>Lycopodiaceae</taxon>
        <taxon>Lycopodioideae</taxon>
        <taxon>Diphasiastrum</taxon>
    </lineage>
</organism>
<name>A0ACC2DYN1_DIPCM</name>